<dbReference type="InterPro" id="IPR001296">
    <property type="entry name" value="Glyco_trans_1"/>
</dbReference>
<dbReference type="PANTHER" id="PTHR45947">
    <property type="entry name" value="SULFOQUINOVOSYL TRANSFERASE SQD2"/>
    <property type="match status" value="1"/>
</dbReference>
<accession>A0A7S7NYU2</accession>
<protein>
    <submittedName>
        <fullName evidence="3">Glycosyltransferase</fullName>
    </submittedName>
</protein>
<feature type="domain" description="Glycosyl transferase family 1" evidence="1">
    <location>
        <begin position="183"/>
        <end position="339"/>
    </location>
</feature>
<dbReference type="InterPro" id="IPR050194">
    <property type="entry name" value="Glycosyltransferase_grp1"/>
</dbReference>
<dbReference type="KEGG" id="pfer:IRI77_37775"/>
<dbReference type="Proteomes" id="UP000593892">
    <property type="component" value="Plasmid pPfer1"/>
</dbReference>
<dbReference type="RefSeq" id="WP_194453953.1">
    <property type="nucleotide sequence ID" value="NZ_CP063850.1"/>
</dbReference>
<name>A0A7S7NYU2_PALFE</name>
<feature type="domain" description="Glycosyltransferase subfamily 4-like N-terminal" evidence="2">
    <location>
        <begin position="14"/>
        <end position="176"/>
    </location>
</feature>
<proteinExistence type="predicted"/>
<dbReference type="PANTHER" id="PTHR45947:SF3">
    <property type="entry name" value="SULFOQUINOVOSYL TRANSFERASE SQD2"/>
    <property type="match status" value="1"/>
</dbReference>
<dbReference type="AlphaFoldDB" id="A0A7S7NYU2"/>
<dbReference type="Gene3D" id="3.40.50.2000">
    <property type="entry name" value="Glycogen Phosphorylase B"/>
    <property type="match status" value="2"/>
</dbReference>
<keyword evidence="3" id="KW-0808">Transferase</keyword>
<dbReference type="GO" id="GO:0016758">
    <property type="term" value="F:hexosyltransferase activity"/>
    <property type="evidence" value="ECO:0007669"/>
    <property type="project" value="TreeGrafter"/>
</dbReference>
<evidence type="ECO:0000313" key="4">
    <source>
        <dbReference type="Proteomes" id="UP000593892"/>
    </source>
</evidence>
<evidence type="ECO:0000313" key="3">
    <source>
        <dbReference type="EMBL" id="QOY92299.1"/>
    </source>
</evidence>
<geneLocation type="plasmid" evidence="3 4">
    <name>pPfer1</name>
</geneLocation>
<evidence type="ECO:0000259" key="2">
    <source>
        <dbReference type="Pfam" id="PF13439"/>
    </source>
</evidence>
<evidence type="ECO:0000259" key="1">
    <source>
        <dbReference type="Pfam" id="PF00534"/>
    </source>
</evidence>
<organism evidence="3 4">
    <name type="scientific">Paludibaculum fermentans</name>
    <dbReference type="NCBI Taxonomy" id="1473598"/>
    <lineage>
        <taxon>Bacteria</taxon>
        <taxon>Pseudomonadati</taxon>
        <taxon>Acidobacteriota</taxon>
        <taxon>Terriglobia</taxon>
        <taxon>Bryobacterales</taxon>
        <taxon>Bryobacteraceae</taxon>
        <taxon>Paludibaculum</taxon>
    </lineage>
</organism>
<dbReference type="Pfam" id="PF13439">
    <property type="entry name" value="Glyco_transf_4"/>
    <property type="match status" value="1"/>
</dbReference>
<dbReference type="InterPro" id="IPR028098">
    <property type="entry name" value="Glyco_trans_4-like_N"/>
</dbReference>
<keyword evidence="3" id="KW-0614">Plasmid</keyword>
<gene>
    <name evidence="3" type="ORF">IRI77_37775</name>
</gene>
<dbReference type="Pfam" id="PF00534">
    <property type="entry name" value="Glycos_transf_1"/>
    <property type="match status" value="1"/>
</dbReference>
<keyword evidence="4" id="KW-1185">Reference proteome</keyword>
<dbReference type="SUPFAM" id="SSF53756">
    <property type="entry name" value="UDP-Glycosyltransferase/glycogen phosphorylase"/>
    <property type="match status" value="1"/>
</dbReference>
<sequence length="366" mass="39102">MRVVHLISSAGWYGAENVLVNLAAASRSLGCDAVAGVLCDARNPHTEVAERAEARGVPAEIFHCSGRMDAGAIGRLRGWLARTGVDIVHTHGYKANFYASAALFGRSMGWVTTCHTGTDQPETTPLLRVYDTINRFLLRRVERVVAVSPAIAAGLLAEGIDETRIATIGNGVDAARFELPHQPEGVPVVGIVGRLIREKGPYILLEAARRIIGEYPKTLFVFVGDGPERVELERAAAEAGLADNVQFAGERSDMPEVYASFDVFAQPSFSEGMPMTVLEAMAAGLPIVATSVGAIPSLLGESERGLLCPPGDAAALAGQILRILRDGDLAARLGAAARQHLRAHYSAEAMARQYLALYGELRRGHE</sequence>
<dbReference type="EMBL" id="CP063850">
    <property type="protein sequence ID" value="QOY92299.1"/>
    <property type="molecule type" value="Genomic_DNA"/>
</dbReference>
<reference evidence="3 4" key="1">
    <citation type="submission" date="2020-10" db="EMBL/GenBank/DDBJ databases">
        <title>Complete genome sequence of Paludibaculum fermentans P105T, a facultatively anaerobic acidobacterium capable of dissimilatory Fe(III) reduction.</title>
        <authorList>
            <person name="Dedysh S.N."/>
            <person name="Beletsky A.V."/>
            <person name="Kulichevskaya I.S."/>
            <person name="Mardanov A.V."/>
            <person name="Ravin N.V."/>
        </authorList>
    </citation>
    <scope>NUCLEOTIDE SEQUENCE [LARGE SCALE GENOMIC DNA]</scope>
    <source>
        <strain evidence="3 4">P105</strain>
        <plasmid evidence="3 4">pPfer1</plasmid>
    </source>
</reference>